<gene>
    <name evidence="3" type="ORF">Apau_0573</name>
</gene>
<keyword evidence="4" id="KW-1185">Reference proteome</keyword>
<dbReference type="EMBL" id="CM001022">
    <property type="protein sequence ID" value="EFQ23006.1"/>
    <property type="molecule type" value="Genomic_DNA"/>
</dbReference>
<dbReference type="SMART" id="SM00530">
    <property type="entry name" value="HTH_XRE"/>
    <property type="match status" value="1"/>
</dbReference>
<dbReference type="RefSeq" id="WP_006300160.1">
    <property type="nucleotide sequence ID" value="NZ_CM001022.1"/>
</dbReference>
<dbReference type="GO" id="GO:0003677">
    <property type="term" value="F:DNA binding"/>
    <property type="evidence" value="ECO:0007669"/>
    <property type="project" value="InterPro"/>
</dbReference>
<dbReference type="eggNOG" id="ENOG5033IPF">
    <property type="taxonomic scope" value="Bacteria"/>
</dbReference>
<keyword evidence="1" id="KW-0472">Membrane</keyword>
<keyword evidence="1" id="KW-0812">Transmembrane</keyword>
<dbReference type="PROSITE" id="PS50943">
    <property type="entry name" value="HTH_CROC1"/>
    <property type="match status" value="1"/>
</dbReference>
<dbReference type="SUPFAM" id="SSF47413">
    <property type="entry name" value="lambda repressor-like DNA-binding domains"/>
    <property type="match status" value="1"/>
</dbReference>
<evidence type="ECO:0000259" key="2">
    <source>
        <dbReference type="PROSITE" id="PS50943"/>
    </source>
</evidence>
<dbReference type="STRING" id="584708.Apau_0573"/>
<dbReference type="Gene3D" id="1.10.260.40">
    <property type="entry name" value="lambda repressor-like DNA-binding domains"/>
    <property type="match status" value="1"/>
</dbReference>
<dbReference type="AlphaFoldDB" id="E3D0I7"/>
<organism evidence="3 4">
    <name type="scientific">Aminomonas paucivorans DSM 12260</name>
    <dbReference type="NCBI Taxonomy" id="584708"/>
    <lineage>
        <taxon>Bacteria</taxon>
        <taxon>Thermotogati</taxon>
        <taxon>Synergistota</taxon>
        <taxon>Synergistia</taxon>
        <taxon>Synergistales</taxon>
        <taxon>Synergistaceae</taxon>
        <taxon>Aminomonas</taxon>
    </lineage>
</organism>
<proteinExistence type="predicted"/>
<dbReference type="Pfam" id="PF01381">
    <property type="entry name" value="HTH_3"/>
    <property type="match status" value="1"/>
</dbReference>
<sequence>MERFNSKGEWTPEDIRRLREKLGCTQEEFAKCLGVTNVALSRWETGRSRPMGKNLFYLGALCQSLQVPGAEPSRLKRLLLIGGVLAISGIAPVALWASGLLTASFVRDRIGELFPLGEEPKDKE</sequence>
<keyword evidence="1" id="KW-1133">Transmembrane helix</keyword>
<evidence type="ECO:0000256" key="1">
    <source>
        <dbReference type="SAM" id="Phobius"/>
    </source>
</evidence>
<feature type="domain" description="HTH cro/C1-type" evidence="2">
    <location>
        <begin position="15"/>
        <end position="56"/>
    </location>
</feature>
<dbReference type="CDD" id="cd00093">
    <property type="entry name" value="HTH_XRE"/>
    <property type="match status" value="1"/>
</dbReference>
<dbReference type="Proteomes" id="UP000005096">
    <property type="component" value="Chromosome"/>
</dbReference>
<accession>E3D0I7</accession>
<dbReference type="PaxDb" id="584708-Apau_0573"/>
<dbReference type="InterPro" id="IPR010982">
    <property type="entry name" value="Lambda_DNA-bd_dom_sf"/>
</dbReference>
<evidence type="ECO:0000313" key="3">
    <source>
        <dbReference type="EMBL" id="EFQ23006.1"/>
    </source>
</evidence>
<dbReference type="InterPro" id="IPR001387">
    <property type="entry name" value="Cro/C1-type_HTH"/>
</dbReference>
<evidence type="ECO:0000313" key="4">
    <source>
        <dbReference type="Proteomes" id="UP000005096"/>
    </source>
</evidence>
<protein>
    <submittedName>
        <fullName evidence="3">Transcriptional regulator, XRE family</fullName>
    </submittedName>
</protein>
<feature type="transmembrane region" description="Helical" evidence="1">
    <location>
        <begin position="78"/>
        <end position="97"/>
    </location>
</feature>
<dbReference type="HOGENOM" id="CLU_1999089_0_0_0"/>
<name>E3D0I7_9BACT</name>
<dbReference type="OrthoDB" id="283307at2"/>
<reference evidence="3 4" key="1">
    <citation type="journal article" date="2010" name="Stand. Genomic Sci.">
        <title>Non-contiguous finished genome sequence of Aminomonas paucivorans type strain (GLU-3).</title>
        <authorList>
            <person name="Pitluck S."/>
            <person name="Yasawong M."/>
            <person name="Held B."/>
            <person name="Lapidus A."/>
            <person name="Nolan M."/>
            <person name="Copeland A."/>
            <person name="Lucas S."/>
            <person name="Del Rio T.G."/>
            <person name="Tice H."/>
            <person name="Cheng J.F."/>
            <person name="Chertkov O."/>
            <person name="Goodwin L."/>
            <person name="Tapia R."/>
            <person name="Han C."/>
            <person name="Liolios K."/>
            <person name="Ivanova N."/>
            <person name="Mavromatis K."/>
            <person name="Ovchinnikova G."/>
            <person name="Pati A."/>
            <person name="Chen A."/>
            <person name="Palaniappan K."/>
            <person name="Land M."/>
            <person name="Hauser L."/>
            <person name="Chang Y.J."/>
            <person name="Jeffries C.D."/>
            <person name="Pukall R."/>
            <person name="Spring S."/>
            <person name="Rohde M."/>
            <person name="Sikorski J."/>
            <person name="Goker M."/>
            <person name="Woyke T."/>
            <person name="Bristow J."/>
            <person name="Eisen J.A."/>
            <person name="Markowitz V."/>
            <person name="Hugenholtz P."/>
            <person name="Kyrpides N.C."/>
            <person name="Klenk H.P."/>
        </authorList>
    </citation>
    <scope>NUCLEOTIDE SEQUENCE [LARGE SCALE GENOMIC DNA]</scope>
    <source>
        <strain evidence="3 4">DSM 12260</strain>
    </source>
</reference>